<dbReference type="RefSeq" id="XP_007371400.1">
    <property type="nucleotide sequence ID" value="XM_007371338.1"/>
</dbReference>
<gene>
    <name evidence="1" type="ORF">DICSQDRAFT_72752</name>
</gene>
<dbReference type="GeneID" id="18843902"/>
<evidence type="ECO:0000313" key="1">
    <source>
        <dbReference type="EMBL" id="EJF55835.1"/>
    </source>
</evidence>
<accession>R7SJD8</accession>
<dbReference type="KEGG" id="dsq:DICSQDRAFT_72752"/>
<dbReference type="OMA" id="GRIHINN"/>
<reference evidence="1 2" key="1">
    <citation type="journal article" date="2012" name="Science">
        <title>The Paleozoic origin of enzymatic lignin decomposition reconstructed from 31 fungal genomes.</title>
        <authorList>
            <person name="Floudas D."/>
            <person name="Binder M."/>
            <person name="Riley R."/>
            <person name="Barry K."/>
            <person name="Blanchette R.A."/>
            <person name="Henrissat B."/>
            <person name="Martinez A.T."/>
            <person name="Otillar R."/>
            <person name="Spatafora J.W."/>
            <person name="Yadav J.S."/>
            <person name="Aerts A."/>
            <person name="Benoit I."/>
            <person name="Boyd A."/>
            <person name="Carlson A."/>
            <person name="Copeland A."/>
            <person name="Coutinho P.M."/>
            <person name="de Vries R.P."/>
            <person name="Ferreira P."/>
            <person name="Findley K."/>
            <person name="Foster B."/>
            <person name="Gaskell J."/>
            <person name="Glotzer D."/>
            <person name="Gorecki P."/>
            <person name="Heitman J."/>
            <person name="Hesse C."/>
            <person name="Hori C."/>
            <person name="Igarashi K."/>
            <person name="Jurgens J.A."/>
            <person name="Kallen N."/>
            <person name="Kersten P."/>
            <person name="Kohler A."/>
            <person name="Kuees U."/>
            <person name="Kumar T.K.A."/>
            <person name="Kuo A."/>
            <person name="LaButti K."/>
            <person name="Larrondo L.F."/>
            <person name="Lindquist E."/>
            <person name="Ling A."/>
            <person name="Lombard V."/>
            <person name="Lucas S."/>
            <person name="Lundell T."/>
            <person name="Martin R."/>
            <person name="McLaughlin D.J."/>
            <person name="Morgenstern I."/>
            <person name="Morin E."/>
            <person name="Murat C."/>
            <person name="Nagy L.G."/>
            <person name="Nolan M."/>
            <person name="Ohm R.A."/>
            <person name="Patyshakuliyeva A."/>
            <person name="Rokas A."/>
            <person name="Ruiz-Duenas F.J."/>
            <person name="Sabat G."/>
            <person name="Salamov A."/>
            <person name="Samejima M."/>
            <person name="Schmutz J."/>
            <person name="Slot J.C."/>
            <person name="St John F."/>
            <person name="Stenlid J."/>
            <person name="Sun H."/>
            <person name="Sun S."/>
            <person name="Syed K."/>
            <person name="Tsang A."/>
            <person name="Wiebenga A."/>
            <person name="Young D."/>
            <person name="Pisabarro A."/>
            <person name="Eastwood D.C."/>
            <person name="Martin F."/>
            <person name="Cullen D."/>
            <person name="Grigoriev I.V."/>
            <person name="Hibbett D.S."/>
        </authorList>
    </citation>
    <scope>NUCLEOTIDE SEQUENCE [LARGE SCALE GENOMIC DNA]</scope>
    <source>
        <strain evidence="1 2">LYAD-421 SS1</strain>
    </source>
</reference>
<name>R7SJD8_DICSQ</name>
<dbReference type="Proteomes" id="UP000053319">
    <property type="component" value="Unassembled WGS sequence"/>
</dbReference>
<dbReference type="AlphaFoldDB" id="R7SJD8"/>
<dbReference type="EMBL" id="JH719495">
    <property type="protein sequence ID" value="EJF55835.1"/>
    <property type="molecule type" value="Genomic_DNA"/>
</dbReference>
<dbReference type="HOGENOM" id="CLU_001324_10_0_1"/>
<protein>
    <submittedName>
        <fullName evidence="1">Uncharacterized protein</fullName>
    </submittedName>
</protein>
<evidence type="ECO:0000313" key="2">
    <source>
        <dbReference type="Proteomes" id="UP000053319"/>
    </source>
</evidence>
<dbReference type="OrthoDB" id="2799438at2759"/>
<organism evidence="1 2">
    <name type="scientific">Dichomitus squalens (strain LYAD-421)</name>
    <name type="common">Western red white-rot fungus</name>
    <dbReference type="NCBI Taxonomy" id="732165"/>
    <lineage>
        <taxon>Eukaryota</taxon>
        <taxon>Fungi</taxon>
        <taxon>Dikarya</taxon>
        <taxon>Basidiomycota</taxon>
        <taxon>Agaricomycotina</taxon>
        <taxon>Agaricomycetes</taxon>
        <taxon>Polyporales</taxon>
        <taxon>Polyporaceae</taxon>
        <taxon>Dichomitus</taxon>
    </lineage>
</organism>
<proteinExistence type="predicted"/>
<sequence>MTDFASQGRIHINNMVNLHGAKNHQSVYTAFSRGVSLQGAIILQGFDDKHLTGEITGDLRQEFRELKLLDEITCLRYEGKCSTGITRSELIHSFRIWKDENYVTKTMHKI</sequence>